<keyword evidence="5 6" id="KW-0472">Membrane</keyword>
<dbReference type="InterPro" id="IPR045863">
    <property type="entry name" value="CorA_TM1_TM2"/>
</dbReference>
<evidence type="ECO:0000256" key="2">
    <source>
        <dbReference type="ARBA" id="ARBA00009765"/>
    </source>
</evidence>
<dbReference type="Gene3D" id="3.30.460.20">
    <property type="entry name" value="CorA soluble domain-like"/>
    <property type="match status" value="1"/>
</dbReference>
<dbReference type="STRING" id="593750.Metfor_0595"/>
<dbReference type="GO" id="GO:0016020">
    <property type="term" value="C:membrane"/>
    <property type="evidence" value="ECO:0007669"/>
    <property type="project" value="UniProtKB-SubCell"/>
</dbReference>
<dbReference type="RefSeq" id="WP_015284620.1">
    <property type="nucleotide sequence ID" value="NC_019943.1"/>
</dbReference>
<feature type="transmembrane region" description="Helical" evidence="6">
    <location>
        <begin position="257"/>
        <end position="277"/>
    </location>
</feature>
<dbReference type="Pfam" id="PF01544">
    <property type="entry name" value="CorA"/>
    <property type="match status" value="1"/>
</dbReference>
<evidence type="ECO:0000256" key="1">
    <source>
        <dbReference type="ARBA" id="ARBA00004141"/>
    </source>
</evidence>
<evidence type="ECO:0000256" key="5">
    <source>
        <dbReference type="ARBA" id="ARBA00023136"/>
    </source>
</evidence>
<keyword evidence="4 6" id="KW-1133">Transmembrane helix</keyword>
<evidence type="ECO:0000256" key="3">
    <source>
        <dbReference type="ARBA" id="ARBA00022692"/>
    </source>
</evidence>
<feature type="transmembrane region" description="Helical" evidence="6">
    <location>
        <begin position="289"/>
        <end position="310"/>
    </location>
</feature>
<dbReference type="OrthoDB" id="115553at2157"/>
<proteinExistence type="inferred from homology"/>
<evidence type="ECO:0000313" key="7">
    <source>
        <dbReference type="EMBL" id="AGB01656.1"/>
    </source>
</evidence>
<gene>
    <name evidence="7" type="ordered locus">Metfor_0595</name>
</gene>
<dbReference type="Gene3D" id="1.20.58.340">
    <property type="entry name" value="Magnesium transport protein CorA, transmembrane region"/>
    <property type="match status" value="2"/>
</dbReference>
<dbReference type="EMBL" id="CP003167">
    <property type="protein sequence ID" value="AGB01656.1"/>
    <property type="molecule type" value="Genomic_DNA"/>
</dbReference>
<name>L0HD16_METFS</name>
<dbReference type="HOGENOM" id="CLU_007127_8_1_2"/>
<dbReference type="InterPro" id="IPR047199">
    <property type="entry name" value="CorA-like"/>
</dbReference>
<dbReference type="PANTHER" id="PTHR47891">
    <property type="entry name" value="TRANSPORTER-RELATED"/>
    <property type="match status" value="1"/>
</dbReference>
<dbReference type="InterPro" id="IPR045861">
    <property type="entry name" value="CorA_cytoplasmic_dom"/>
</dbReference>
<dbReference type="GeneID" id="14309268"/>
<dbReference type="FunCoup" id="L0HD16">
    <property type="interactions" value="7"/>
</dbReference>
<protein>
    <submittedName>
        <fullName evidence="7">Mg2+/Co2+ transporter</fullName>
    </submittedName>
</protein>
<dbReference type="AlphaFoldDB" id="L0HD16"/>
<evidence type="ECO:0000313" key="8">
    <source>
        <dbReference type="Proteomes" id="UP000010824"/>
    </source>
</evidence>
<dbReference type="InParanoid" id="L0HD16"/>
<reference evidence="8" key="1">
    <citation type="submission" date="2011-12" db="EMBL/GenBank/DDBJ databases">
        <title>Complete sequence of Methanoregula formicicum SMSP.</title>
        <authorList>
            <person name="Lucas S."/>
            <person name="Han J."/>
            <person name="Lapidus A."/>
            <person name="Cheng J.-F."/>
            <person name="Goodwin L."/>
            <person name="Pitluck S."/>
            <person name="Peters L."/>
            <person name="Ovchinnikova G."/>
            <person name="Teshima H."/>
            <person name="Detter J.C."/>
            <person name="Han C."/>
            <person name="Tapia R."/>
            <person name="Land M."/>
            <person name="Hauser L."/>
            <person name="Kyrpides N."/>
            <person name="Ivanova N."/>
            <person name="Pagani I."/>
            <person name="Imachi H."/>
            <person name="Tamaki H."/>
            <person name="Sekiguchi Y."/>
            <person name="Kamagata Y."/>
            <person name="Cadillo-Quiroz H."/>
            <person name="Zinder S."/>
            <person name="Liu W.-T."/>
            <person name="Woyke T."/>
        </authorList>
    </citation>
    <scope>NUCLEOTIDE SEQUENCE [LARGE SCALE GENOMIC DNA]</scope>
    <source>
        <strain evidence="8">DSM 22288 / NBRC 105244 / SMSP</strain>
    </source>
</reference>
<organism evidence="7 8">
    <name type="scientific">Methanoregula formicica (strain DSM 22288 / NBRC 105244 / SMSP)</name>
    <dbReference type="NCBI Taxonomy" id="593750"/>
    <lineage>
        <taxon>Archaea</taxon>
        <taxon>Methanobacteriati</taxon>
        <taxon>Methanobacteriota</taxon>
        <taxon>Stenosarchaea group</taxon>
        <taxon>Methanomicrobia</taxon>
        <taxon>Methanomicrobiales</taxon>
        <taxon>Methanoregulaceae</taxon>
        <taxon>Methanoregula</taxon>
    </lineage>
</organism>
<evidence type="ECO:0000256" key="4">
    <source>
        <dbReference type="ARBA" id="ARBA00022989"/>
    </source>
</evidence>
<dbReference type="SUPFAM" id="SSF144083">
    <property type="entry name" value="Magnesium transport protein CorA, transmembrane region"/>
    <property type="match status" value="1"/>
</dbReference>
<comment type="subcellular location">
    <subcellularLocation>
        <location evidence="1">Membrane</location>
        <topology evidence="1">Multi-pass membrane protein</topology>
    </subcellularLocation>
</comment>
<keyword evidence="3 6" id="KW-0812">Transmembrane</keyword>
<dbReference type="InterPro" id="IPR002523">
    <property type="entry name" value="MgTranspt_CorA/ZnTranspt_ZntB"/>
</dbReference>
<dbReference type="CDD" id="cd12827">
    <property type="entry name" value="EcCorA_ZntB-like_u2"/>
    <property type="match status" value="1"/>
</dbReference>
<dbReference type="KEGG" id="mfo:Metfor_0595"/>
<dbReference type="SUPFAM" id="SSF143865">
    <property type="entry name" value="CorA soluble domain-like"/>
    <property type="match status" value="1"/>
</dbReference>
<keyword evidence="8" id="KW-1185">Reference proteome</keyword>
<dbReference type="PANTHER" id="PTHR47891:SF2">
    <property type="entry name" value="MAGNESIUM AND COBALT TRANSPORTER"/>
    <property type="match status" value="1"/>
</dbReference>
<reference evidence="7 8" key="2">
    <citation type="journal article" date="2014" name="Genome Announc.">
        <title>Complete Genome Sequence of Methanoregula formicica SMSPT, a Mesophilic Hydrogenotrophic Methanogen Isolated from a Methanogenic Upflow Anaerobic Sludge Blanket Reactor.</title>
        <authorList>
            <person name="Yamamoto K."/>
            <person name="Tamaki H."/>
            <person name="Cadillo-Quiroz H."/>
            <person name="Imachi H."/>
            <person name="Kyrpides N."/>
            <person name="Woyke T."/>
            <person name="Goodwin L."/>
            <person name="Zinder S.H."/>
            <person name="Kamagata Y."/>
            <person name="Liu W.T."/>
        </authorList>
    </citation>
    <scope>NUCLEOTIDE SEQUENCE [LARGE SCALE GENOMIC DNA]</scope>
    <source>
        <strain evidence="8">DSM 22288 / NBRC 105244 / SMSP</strain>
    </source>
</reference>
<comment type="similarity">
    <text evidence="2">Belongs to the CorA metal ion transporter (MIT) (TC 1.A.35) family.</text>
</comment>
<sequence>MIQIYRSRKDIEPAITDLIDTPCEGAWVRMTAPTDAELTEIASSCSLPPEFLRAALDEEERPRIDAEDGVVLVVLDVPMVTEVAGIQTLTTLPLGIVISEKLIVTVCSRQTPVLDDFIAGKVRHFHTVKKTRFLFQIFYRNASAYLHHLRQIERTISRIEVELHRSMKNEELFQMMELEKSLIYFSTSLKSNEAVLERILRTKPLKMYEDDAEFLEDVIIENKQAMEMSQIYLHILNGMTQAFATIISNNLGIVMKFLASITIIIAIPTMIASFYGMNVADLPLSGVPLAFEIIFMFSVMISVLLGLFMWRKKFF</sequence>
<accession>L0HD16</accession>
<dbReference type="eggNOG" id="arCOG02265">
    <property type="taxonomic scope" value="Archaea"/>
</dbReference>
<dbReference type="GO" id="GO:0046873">
    <property type="term" value="F:metal ion transmembrane transporter activity"/>
    <property type="evidence" value="ECO:0007669"/>
    <property type="project" value="InterPro"/>
</dbReference>
<evidence type="ECO:0000256" key="6">
    <source>
        <dbReference type="SAM" id="Phobius"/>
    </source>
</evidence>
<dbReference type="Proteomes" id="UP000010824">
    <property type="component" value="Chromosome"/>
</dbReference>